<sequence>MASNGDSGRNAKRRWSRRKIHKPILPQNTPTELEWADMTKHAAADISGDWDIGTDSDSDSDSDSDASTSTGSSSTASTKLVRIRKGDDVIMLCGDKVDGDDIWLGHIESIRSKKENDVWVRVYWYWSSLDLSEYIKSFDTNAFAPRERAHSDNVDIVPATDCIDVTYVHEYDETDLDPPNLGPSDFFVRSQLFYKRRHIDPRPGALSCICFRPYNPFPKVLSEAVLEVDTMHFCPRSGCRRWYHRSCLLARGHIDRPSALYNGSRGVRLLAGDPDQNASCAALNWYCESYVSSDPHAQPEQDIHIAVADMSMSIAHLPPALVAVAQFPIVRRPGPRTFGWSAVGNVSEVVLARRFMYAAFEGMCPGGRRHAELGKLVEQADELERRLYELSTDASDDEGSHIHEWDAVIEDLQTFVDLVVGGNHTLLASPYEPYWNARQHRLEEEFTAMAVVPVLCPESECRSAI</sequence>
<dbReference type="InterPro" id="IPR043151">
    <property type="entry name" value="BAH_sf"/>
</dbReference>
<keyword evidence="4" id="KW-1185">Reference proteome</keyword>
<dbReference type="GO" id="GO:0003682">
    <property type="term" value="F:chromatin binding"/>
    <property type="evidence" value="ECO:0007669"/>
    <property type="project" value="InterPro"/>
</dbReference>
<evidence type="ECO:0000256" key="1">
    <source>
        <dbReference type="SAM" id="MobiDB-lite"/>
    </source>
</evidence>
<evidence type="ECO:0000259" key="2">
    <source>
        <dbReference type="PROSITE" id="PS51038"/>
    </source>
</evidence>
<gene>
    <name evidence="3" type="ORF">CERSUDRAFT_95012</name>
</gene>
<protein>
    <recommendedName>
        <fullName evidence="2">BAH domain-containing protein</fullName>
    </recommendedName>
</protein>
<dbReference type="PANTHER" id="PTHR46364">
    <property type="entry name" value="OS08G0421900 PROTEIN"/>
    <property type="match status" value="1"/>
</dbReference>
<feature type="compositionally biased region" description="Low complexity" evidence="1">
    <location>
        <begin position="65"/>
        <end position="78"/>
    </location>
</feature>
<reference evidence="3 4" key="1">
    <citation type="journal article" date="2012" name="Proc. Natl. Acad. Sci. U.S.A.">
        <title>Comparative genomics of Ceriporiopsis subvermispora and Phanerochaete chrysosporium provide insight into selective ligninolysis.</title>
        <authorList>
            <person name="Fernandez-Fueyo E."/>
            <person name="Ruiz-Duenas F.J."/>
            <person name="Ferreira P."/>
            <person name="Floudas D."/>
            <person name="Hibbett D.S."/>
            <person name="Canessa P."/>
            <person name="Larrondo L.F."/>
            <person name="James T.Y."/>
            <person name="Seelenfreund D."/>
            <person name="Lobos S."/>
            <person name="Polanco R."/>
            <person name="Tello M."/>
            <person name="Honda Y."/>
            <person name="Watanabe T."/>
            <person name="Watanabe T."/>
            <person name="Ryu J.S."/>
            <person name="Kubicek C.P."/>
            <person name="Schmoll M."/>
            <person name="Gaskell J."/>
            <person name="Hammel K.E."/>
            <person name="St John F.J."/>
            <person name="Vanden Wymelenberg A."/>
            <person name="Sabat G."/>
            <person name="Splinter BonDurant S."/>
            <person name="Syed K."/>
            <person name="Yadav J.S."/>
            <person name="Doddapaneni H."/>
            <person name="Subramanian V."/>
            <person name="Lavin J.L."/>
            <person name="Oguiza J.A."/>
            <person name="Perez G."/>
            <person name="Pisabarro A.G."/>
            <person name="Ramirez L."/>
            <person name="Santoyo F."/>
            <person name="Master E."/>
            <person name="Coutinho P.M."/>
            <person name="Henrissat B."/>
            <person name="Lombard V."/>
            <person name="Magnuson J.K."/>
            <person name="Kuees U."/>
            <person name="Hori C."/>
            <person name="Igarashi K."/>
            <person name="Samejima M."/>
            <person name="Held B.W."/>
            <person name="Barry K.W."/>
            <person name="LaButti K.M."/>
            <person name="Lapidus A."/>
            <person name="Lindquist E.A."/>
            <person name="Lucas S.M."/>
            <person name="Riley R."/>
            <person name="Salamov A.A."/>
            <person name="Hoffmeister D."/>
            <person name="Schwenk D."/>
            <person name="Hadar Y."/>
            <person name="Yarden O."/>
            <person name="de Vries R.P."/>
            <person name="Wiebenga A."/>
            <person name="Stenlid J."/>
            <person name="Eastwood D."/>
            <person name="Grigoriev I.V."/>
            <person name="Berka R.M."/>
            <person name="Blanchette R.A."/>
            <person name="Kersten P."/>
            <person name="Martinez A.T."/>
            <person name="Vicuna R."/>
            <person name="Cullen D."/>
        </authorList>
    </citation>
    <scope>NUCLEOTIDE SEQUENCE [LARGE SCALE GENOMIC DNA]</scope>
    <source>
        <strain evidence="3 4">B</strain>
    </source>
</reference>
<feature type="compositionally biased region" description="Basic residues" evidence="1">
    <location>
        <begin position="10"/>
        <end position="22"/>
    </location>
</feature>
<dbReference type="Gene3D" id="2.30.30.490">
    <property type="match status" value="1"/>
</dbReference>
<evidence type="ECO:0000313" key="3">
    <source>
        <dbReference type="EMBL" id="EMD36739.1"/>
    </source>
</evidence>
<dbReference type="CDD" id="cd04370">
    <property type="entry name" value="BAH"/>
    <property type="match status" value="1"/>
</dbReference>
<dbReference type="Proteomes" id="UP000016930">
    <property type="component" value="Unassembled WGS sequence"/>
</dbReference>
<proteinExistence type="predicted"/>
<dbReference type="OrthoDB" id="10259622at2759"/>
<dbReference type="EMBL" id="KB445797">
    <property type="protein sequence ID" value="EMD36739.1"/>
    <property type="molecule type" value="Genomic_DNA"/>
</dbReference>
<feature type="region of interest" description="Disordered" evidence="1">
    <location>
        <begin position="1"/>
        <end position="78"/>
    </location>
</feature>
<feature type="domain" description="BAH" evidence="2">
    <location>
        <begin position="81"/>
        <end position="203"/>
    </location>
</feature>
<evidence type="ECO:0000313" key="4">
    <source>
        <dbReference type="Proteomes" id="UP000016930"/>
    </source>
</evidence>
<dbReference type="HOGENOM" id="CLU_627027_0_0_1"/>
<accession>M2PKB8</accession>
<dbReference type="InterPro" id="IPR001025">
    <property type="entry name" value="BAH_dom"/>
</dbReference>
<dbReference type="AlphaFoldDB" id="M2PKB8"/>
<organism evidence="3 4">
    <name type="scientific">Ceriporiopsis subvermispora (strain B)</name>
    <name type="common">White-rot fungus</name>
    <name type="synonym">Gelatoporia subvermispora</name>
    <dbReference type="NCBI Taxonomy" id="914234"/>
    <lineage>
        <taxon>Eukaryota</taxon>
        <taxon>Fungi</taxon>
        <taxon>Dikarya</taxon>
        <taxon>Basidiomycota</taxon>
        <taxon>Agaricomycotina</taxon>
        <taxon>Agaricomycetes</taxon>
        <taxon>Polyporales</taxon>
        <taxon>Gelatoporiaceae</taxon>
        <taxon>Gelatoporia</taxon>
    </lineage>
</organism>
<dbReference type="PROSITE" id="PS51038">
    <property type="entry name" value="BAH"/>
    <property type="match status" value="1"/>
</dbReference>
<feature type="compositionally biased region" description="Acidic residues" evidence="1">
    <location>
        <begin position="52"/>
        <end position="64"/>
    </location>
</feature>
<name>M2PKB8_CERS8</name>